<keyword evidence="10" id="KW-1185">Reference proteome</keyword>
<comment type="catalytic activity">
    <reaction evidence="8">
        <text>L-seryl-[protein] + ATP = 3-O-(5'-adenylyl)-L-seryl-[protein] + diphosphate</text>
        <dbReference type="Rhea" id="RHEA:58120"/>
        <dbReference type="Rhea" id="RHEA-COMP:9863"/>
        <dbReference type="Rhea" id="RHEA-COMP:15073"/>
        <dbReference type="ChEBI" id="CHEBI:29999"/>
        <dbReference type="ChEBI" id="CHEBI:30616"/>
        <dbReference type="ChEBI" id="CHEBI:33019"/>
        <dbReference type="ChEBI" id="CHEBI:142516"/>
        <dbReference type="EC" id="2.7.7.108"/>
    </reaction>
</comment>
<dbReference type="Proteomes" id="UP001201549">
    <property type="component" value="Unassembled WGS sequence"/>
</dbReference>
<reference evidence="10" key="2">
    <citation type="submission" date="2023-07" db="EMBL/GenBank/DDBJ databases">
        <title>Shewanella mangrovi sp. nov., an acetaldehyde- degrading bacterium isolated from mangrove sediment.</title>
        <authorList>
            <person name="Liu Y."/>
        </authorList>
    </citation>
    <scope>NUCLEOTIDE SEQUENCE [LARGE SCALE GENOMIC DNA]</scope>
    <source>
        <strain evidence="10">C32</strain>
    </source>
</reference>
<comment type="similarity">
    <text evidence="1 8">Belongs to the SELO family.</text>
</comment>
<dbReference type="EC" id="2.7.7.-" evidence="8"/>
<dbReference type="HAMAP" id="MF_00692">
    <property type="entry name" value="SelO"/>
    <property type="match status" value="1"/>
</dbReference>
<feature type="binding site" evidence="8">
    <location>
        <position position="103"/>
    </location>
    <ligand>
        <name>ATP</name>
        <dbReference type="ChEBI" id="CHEBI:30616"/>
    </ligand>
</feature>
<feature type="binding site" evidence="8">
    <location>
        <position position="84"/>
    </location>
    <ligand>
        <name>ATP</name>
        <dbReference type="ChEBI" id="CHEBI:30616"/>
    </ligand>
</feature>
<organism evidence="9 10">
    <name type="scientific">Shewanella electrica</name>
    <dbReference type="NCBI Taxonomy" id="515560"/>
    <lineage>
        <taxon>Bacteria</taxon>
        <taxon>Pseudomonadati</taxon>
        <taxon>Pseudomonadota</taxon>
        <taxon>Gammaproteobacteria</taxon>
        <taxon>Alteromonadales</taxon>
        <taxon>Shewanellaceae</taxon>
        <taxon>Shewanella</taxon>
    </lineage>
</organism>
<accession>A0ABT2FMS9</accession>
<sequence>MKLKQDFFEQLDGFYQQVLPTPLPAPHWLLWSDDAAALIGLQQPNDELLQVFSGNQRHAEAQYYAQVYSGHQFGGYSPQLGDGRSIILGEAVGPHGSWDVALKGAGPTPFSRRGDGRAVTRSAVREFLVSEALAALNIPTTRALAVIGSELPVWRETLEKGATTVRLARSHIRFGHFEHSFYAFDGEQQTDRVKRLADFVITQHFPQFSCDRAGYKAWFTKVVQLTARLIAKWQAFGFAHGVMNTDNMSILGDSFDFGPFAFLDTFQENFICNHSDPDGRYAYGQQPGVGLWNLRCLAQALTPLLSSDDLVDGLRAYQPALVAEYVELMAGRLGFAPQLDDSHAMDFDLQLIGGFTQLLEQQRLDYTNTLRQFGAIAATENATALRDEFVDTHAFDGWWQHYCDRVGRVDDIGSWQQARRLASPKYILRNYQAQQATEQALAGDLSGLQTLQQLLQKPFDEQPELAHYAARPPQWGEGLIMSCSS</sequence>
<evidence type="ECO:0000256" key="7">
    <source>
        <dbReference type="ARBA" id="ARBA00022842"/>
    </source>
</evidence>
<feature type="active site" description="Proton acceptor" evidence="8">
    <location>
        <position position="246"/>
    </location>
</feature>
<feature type="binding site" evidence="8">
    <location>
        <position position="116"/>
    </location>
    <ligand>
        <name>ATP</name>
        <dbReference type="ChEBI" id="CHEBI:30616"/>
    </ligand>
</feature>
<dbReference type="PANTHER" id="PTHR32057">
    <property type="entry name" value="PROTEIN ADENYLYLTRANSFERASE SELO, MITOCHONDRIAL"/>
    <property type="match status" value="1"/>
</dbReference>
<feature type="binding site" evidence="8">
    <location>
        <position position="256"/>
    </location>
    <ligand>
        <name>ATP</name>
        <dbReference type="ChEBI" id="CHEBI:30616"/>
    </ligand>
</feature>
<feature type="binding site" evidence="8">
    <location>
        <position position="173"/>
    </location>
    <ligand>
        <name>ATP</name>
        <dbReference type="ChEBI" id="CHEBI:30616"/>
    </ligand>
</feature>
<dbReference type="InterPro" id="IPR003846">
    <property type="entry name" value="SelO"/>
</dbReference>
<feature type="binding site" evidence="8">
    <location>
        <position position="115"/>
    </location>
    <ligand>
        <name>ATP</name>
        <dbReference type="ChEBI" id="CHEBI:30616"/>
    </ligand>
</feature>
<keyword evidence="5 8" id="KW-0547">Nucleotide-binding</keyword>
<evidence type="ECO:0000256" key="4">
    <source>
        <dbReference type="ARBA" id="ARBA00022723"/>
    </source>
</evidence>
<evidence type="ECO:0000256" key="8">
    <source>
        <dbReference type="HAMAP-Rule" id="MF_00692"/>
    </source>
</evidence>
<comment type="caution">
    <text evidence="9">The sequence shown here is derived from an EMBL/GenBank/DDBJ whole genome shotgun (WGS) entry which is preliminary data.</text>
</comment>
<comment type="catalytic activity">
    <reaction evidence="8">
        <text>L-seryl-[protein] + UTP = O-(5'-uridylyl)-L-seryl-[protein] + diphosphate</text>
        <dbReference type="Rhea" id="RHEA:64604"/>
        <dbReference type="Rhea" id="RHEA-COMP:9863"/>
        <dbReference type="Rhea" id="RHEA-COMP:16635"/>
        <dbReference type="ChEBI" id="CHEBI:29999"/>
        <dbReference type="ChEBI" id="CHEBI:33019"/>
        <dbReference type="ChEBI" id="CHEBI:46398"/>
        <dbReference type="ChEBI" id="CHEBI:156051"/>
    </reaction>
</comment>
<keyword evidence="2 8" id="KW-0808">Transferase</keyword>
<comment type="function">
    <text evidence="8">Nucleotidyltransferase involved in the post-translational modification of proteins. It can catalyze the addition of adenosine monophosphate (AMP) or uridine monophosphate (UMP) to a protein, resulting in modifications known as AMPylation and UMPylation.</text>
</comment>
<feature type="binding site" evidence="8">
    <location>
        <position position="247"/>
    </location>
    <ligand>
        <name>Mg(2+)</name>
        <dbReference type="ChEBI" id="CHEBI:18420"/>
    </ligand>
</feature>
<evidence type="ECO:0000256" key="2">
    <source>
        <dbReference type="ARBA" id="ARBA00022679"/>
    </source>
</evidence>
<dbReference type="NCBIfam" id="NF000658">
    <property type="entry name" value="PRK00029.1"/>
    <property type="match status" value="1"/>
</dbReference>
<keyword evidence="8" id="KW-0464">Manganese</keyword>
<evidence type="ECO:0000313" key="9">
    <source>
        <dbReference type="EMBL" id="MCS4557638.1"/>
    </source>
</evidence>
<feature type="binding site" evidence="8">
    <location>
        <position position="256"/>
    </location>
    <ligand>
        <name>Mg(2+)</name>
        <dbReference type="ChEBI" id="CHEBI:18420"/>
    </ligand>
</feature>
<keyword evidence="7 8" id="KW-0460">Magnesium</keyword>
<comment type="catalytic activity">
    <reaction evidence="8">
        <text>L-threonyl-[protein] + ATP = 3-O-(5'-adenylyl)-L-threonyl-[protein] + diphosphate</text>
        <dbReference type="Rhea" id="RHEA:54292"/>
        <dbReference type="Rhea" id="RHEA-COMP:11060"/>
        <dbReference type="Rhea" id="RHEA-COMP:13847"/>
        <dbReference type="ChEBI" id="CHEBI:30013"/>
        <dbReference type="ChEBI" id="CHEBI:30616"/>
        <dbReference type="ChEBI" id="CHEBI:33019"/>
        <dbReference type="ChEBI" id="CHEBI:138113"/>
        <dbReference type="EC" id="2.7.7.108"/>
    </reaction>
</comment>
<feature type="binding site" evidence="8">
    <location>
        <position position="83"/>
    </location>
    <ligand>
        <name>ATP</name>
        <dbReference type="ChEBI" id="CHEBI:30616"/>
    </ligand>
</feature>
<keyword evidence="4 8" id="KW-0479">Metal-binding</keyword>
<evidence type="ECO:0000313" key="10">
    <source>
        <dbReference type="Proteomes" id="UP001201549"/>
    </source>
</evidence>
<keyword evidence="3 8" id="KW-0548">Nucleotidyltransferase</keyword>
<reference evidence="9 10" key="1">
    <citation type="submission" date="2022-02" db="EMBL/GenBank/DDBJ databases">
        <authorList>
            <person name="Zhuang L."/>
        </authorList>
    </citation>
    <scope>NUCLEOTIDE SEQUENCE [LARGE SCALE GENOMIC DNA]</scope>
    <source>
        <strain evidence="9 10">C32</strain>
    </source>
</reference>
<comment type="cofactor">
    <cofactor evidence="8">
        <name>Mg(2+)</name>
        <dbReference type="ChEBI" id="CHEBI:18420"/>
    </cofactor>
    <cofactor evidence="8">
        <name>Mn(2+)</name>
        <dbReference type="ChEBI" id="CHEBI:29035"/>
    </cofactor>
</comment>
<dbReference type="EC" id="2.7.7.108" evidence="8"/>
<name>A0ABT2FMS9_9GAMM</name>
<protein>
    <recommendedName>
        <fullName evidence="8">Protein nucleotidyltransferase YdiU</fullName>
        <ecNumber evidence="8">2.7.7.-</ecNumber>
    </recommendedName>
    <alternativeName>
        <fullName evidence="8">Protein adenylyltransferase YdiU</fullName>
        <ecNumber evidence="8">2.7.7.108</ecNumber>
    </alternativeName>
    <alternativeName>
        <fullName evidence="8">Protein uridylyltransferase YdiU</fullName>
        <ecNumber evidence="8">2.7.7.-</ecNumber>
    </alternativeName>
</protein>
<evidence type="ECO:0000256" key="1">
    <source>
        <dbReference type="ARBA" id="ARBA00009747"/>
    </source>
</evidence>
<feature type="binding site" evidence="8">
    <location>
        <position position="81"/>
    </location>
    <ligand>
        <name>ATP</name>
        <dbReference type="ChEBI" id="CHEBI:30616"/>
    </ligand>
</feature>
<comment type="catalytic activity">
    <reaction evidence="8">
        <text>L-tyrosyl-[protein] + ATP = O-(5'-adenylyl)-L-tyrosyl-[protein] + diphosphate</text>
        <dbReference type="Rhea" id="RHEA:54288"/>
        <dbReference type="Rhea" id="RHEA-COMP:10136"/>
        <dbReference type="Rhea" id="RHEA-COMP:13846"/>
        <dbReference type="ChEBI" id="CHEBI:30616"/>
        <dbReference type="ChEBI" id="CHEBI:33019"/>
        <dbReference type="ChEBI" id="CHEBI:46858"/>
        <dbReference type="ChEBI" id="CHEBI:83624"/>
        <dbReference type="EC" id="2.7.7.108"/>
    </reaction>
</comment>
<evidence type="ECO:0000256" key="5">
    <source>
        <dbReference type="ARBA" id="ARBA00022741"/>
    </source>
</evidence>
<dbReference type="Pfam" id="PF02696">
    <property type="entry name" value="SelO"/>
    <property type="match status" value="1"/>
</dbReference>
<dbReference type="PANTHER" id="PTHR32057:SF14">
    <property type="entry name" value="PROTEIN ADENYLYLTRANSFERASE SELO, MITOCHONDRIAL"/>
    <property type="match status" value="1"/>
</dbReference>
<comment type="catalytic activity">
    <reaction evidence="8">
        <text>L-tyrosyl-[protein] + UTP = O-(5'-uridylyl)-L-tyrosyl-[protein] + diphosphate</text>
        <dbReference type="Rhea" id="RHEA:83887"/>
        <dbReference type="Rhea" id="RHEA-COMP:10136"/>
        <dbReference type="Rhea" id="RHEA-COMP:20238"/>
        <dbReference type="ChEBI" id="CHEBI:33019"/>
        <dbReference type="ChEBI" id="CHEBI:46398"/>
        <dbReference type="ChEBI" id="CHEBI:46858"/>
        <dbReference type="ChEBI" id="CHEBI:90602"/>
    </reaction>
</comment>
<gene>
    <name evidence="8" type="primary">ydiU</name>
    <name evidence="8" type="synonym">selO</name>
    <name evidence="9" type="ORF">L9G74_14405</name>
</gene>
<feature type="binding site" evidence="8">
    <location>
        <position position="166"/>
    </location>
    <ligand>
        <name>ATP</name>
        <dbReference type="ChEBI" id="CHEBI:30616"/>
    </ligand>
</feature>
<evidence type="ECO:0000256" key="3">
    <source>
        <dbReference type="ARBA" id="ARBA00022695"/>
    </source>
</evidence>
<evidence type="ECO:0000256" key="6">
    <source>
        <dbReference type="ARBA" id="ARBA00022840"/>
    </source>
</evidence>
<comment type="catalytic activity">
    <reaction evidence="8">
        <text>L-histidyl-[protein] + UTP = N(tele)-(5'-uridylyl)-L-histidyl-[protein] + diphosphate</text>
        <dbReference type="Rhea" id="RHEA:83891"/>
        <dbReference type="Rhea" id="RHEA-COMP:9745"/>
        <dbReference type="Rhea" id="RHEA-COMP:20239"/>
        <dbReference type="ChEBI" id="CHEBI:29979"/>
        <dbReference type="ChEBI" id="CHEBI:33019"/>
        <dbReference type="ChEBI" id="CHEBI:46398"/>
        <dbReference type="ChEBI" id="CHEBI:233474"/>
    </reaction>
</comment>
<dbReference type="RefSeq" id="WP_238897171.1">
    <property type="nucleotide sequence ID" value="NZ_JAKOGG010000011.1"/>
</dbReference>
<keyword evidence="6 8" id="KW-0067">ATP-binding</keyword>
<dbReference type="EMBL" id="JAKOGG010000011">
    <property type="protein sequence ID" value="MCS4557638.1"/>
    <property type="molecule type" value="Genomic_DNA"/>
</dbReference>
<proteinExistence type="inferred from homology"/>